<dbReference type="RefSeq" id="WP_248343343.1">
    <property type="nucleotide sequence ID" value="NZ_AP025592.1"/>
</dbReference>
<sequence>MATGEVELEGKVLVLRRIHVRLELHAGAEHHETARRVHGFFADSCPLYRSLKPAIGITTELVLSG</sequence>
<proteinExistence type="predicted"/>
<keyword evidence="2" id="KW-1185">Reference proteome</keyword>
<dbReference type="SUPFAM" id="SSF82784">
    <property type="entry name" value="OsmC-like"/>
    <property type="match status" value="1"/>
</dbReference>
<dbReference type="Proteomes" id="UP001162734">
    <property type="component" value="Chromosome"/>
</dbReference>
<evidence type="ECO:0000313" key="2">
    <source>
        <dbReference type="Proteomes" id="UP001162734"/>
    </source>
</evidence>
<protein>
    <recommendedName>
        <fullName evidence="3">OsmC family protein</fullName>
    </recommendedName>
</protein>
<dbReference type="EMBL" id="AP025592">
    <property type="protein sequence ID" value="BDG10789.1"/>
    <property type="molecule type" value="Genomic_DNA"/>
</dbReference>
<dbReference type="InterPro" id="IPR036102">
    <property type="entry name" value="OsmC/Ohrsf"/>
</dbReference>
<reference evidence="2" key="1">
    <citation type="journal article" date="2022" name="Int. J. Syst. Evol. Microbiol.">
        <title>Anaeromyxobacter oryzae sp. nov., Anaeromyxobacter diazotrophicus sp. nov. and Anaeromyxobacter paludicola sp. nov., isolated from paddy soils.</title>
        <authorList>
            <person name="Itoh H."/>
            <person name="Xu Z."/>
            <person name="Mise K."/>
            <person name="Masuda Y."/>
            <person name="Ushijima N."/>
            <person name="Hayakawa C."/>
            <person name="Shiratori Y."/>
            <person name="Senoo K."/>
        </authorList>
    </citation>
    <scope>NUCLEOTIDE SEQUENCE [LARGE SCALE GENOMIC DNA]</scope>
    <source>
        <strain evidence="2">Red630</strain>
    </source>
</reference>
<name>A0ABN6NC11_9BACT</name>
<accession>A0ABN6NC11</accession>
<organism evidence="1 2">
    <name type="scientific">Anaeromyxobacter paludicola</name>
    <dbReference type="NCBI Taxonomy" id="2918171"/>
    <lineage>
        <taxon>Bacteria</taxon>
        <taxon>Pseudomonadati</taxon>
        <taxon>Myxococcota</taxon>
        <taxon>Myxococcia</taxon>
        <taxon>Myxococcales</taxon>
        <taxon>Cystobacterineae</taxon>
        <taxon>Anaeromyxobacteraceae</taxon>
        <taxon>Anaeromyxobacter</taxon>
    </lineage>
</organism>
<evidence type="ECO:0000313" key="1">
    <source>
        <dbReference type="EMBL" id="BDG10789.1"/>
    </source>
</evidence>
<evidence type="ECO:0008006" key="3">
    <source>
        <dbReference type="Google" id="ProtNLM"/>
    </source>
</evidence>
<gene>
    <name evidence="1" type="ORF">AMPC_39020</name>
</gene>